<comment type="cofactor">
    <cofactor evidence="4">
        <name>Zn(2+)</name>
        <dbReference type="ChEBI" id="CHEBI:29105"/>
    </cofactor>
</comment>
<accession>A0A4P8XXL2</accession>
<keyword evidence="16" id="KW-1185">Reference proteome</keyword>
<keyword evidence="13" id="KW-0170">Cobalt</keyword>
<keyword evidence="13" id="KW-0862">Zinc</keyword>
<name>A0A4P8XXL2_9FIRM</name>
<evidence type="ECO:0000256" key="3">
    <source>
        <dbReference type="ARBA" id="ARBA00001941"/>
    </source>
</evidence>
<keyword evidence="9 10" id="KW-0413">Isomerase</keyword>
<comment type="caution">
    <text evidence="10">Lacks conserved residue(s) required for the propagation of feature annotation.</text>
</comment>
<dbReference type="EC" id="5.1.3.1" evidence="7 10"/>
<evidence type="ECO:0000256" key="12">
    <source>
        <dbReference type="PIRSR" id="PIRSR001461-1"/>
    </source>
</evidence>
<dbReference type="GO" id="GO:0019323">
    <property type="term" value="P:pentose catabolic process"/>
    <property type="evidence" value="ECO:0007669"/>
    <property type="project" value="UniProtKB-UniRule"/>
</dbReference>
<feature type="binding site" evidence="10 13">
    <location>
        <position position="34"/>
    </location>
    <ligand>
        <name>a divalent metal cation</name>
        <dbReference type="ChEBI" id="CHEBI:60240"/>
    </ligand>
</feature>
<evidence type="ECO:0000256" key="7">
    <source>
        <dbReference type="ARBA" id="ARBA00013188"/>
    </source>
</evidence>
<feature type="binding site" evidence="14">
    <location>
        <begin position="196"/>
        <end position="197"/>
    </location>
    <ligand>
        <name>substrate</name>
    </ligand>
</feature>
<evidence type="ECO:0000256" key="6">
    <source>
        <dbReference type="ARBA" id="ARBA00009541"/>
    </source>
</evidence>
<evidence type="ECO:0000256" key="9">
    <source>
        <dbReference type="ARBA" id="ARBA00023235"/>
    </source>
</evidence>
<evidence type="ECO:0000256" key="5">
    <source>
        <dbReference type="ARBA" id="ARBA00001954"/>
    </source>
</evidence>
<comment type="catalytic activity">
    <reaction evidence="1 10 11">
        <text>D-ribulose 5-phosphate = D-xylulose 5-phosphate</text>
        <dbReference type="Rhea" id="RHEA:13677"/>
        <dbReference type="ChEBI" id="CHEBI:57737"/>
        <dbReference type="ChEBI" id="CHEBI:58121"/>
        <dbReference type="EC" id="5.1.3.1"/>
    </reaction>
</comment>
<evidence type="ECO:0000256" key="11">
    <source>
        <dbReference type="PIRNR" id="PIRNR001461"/>
    </source>
</evidence>
<dbReference type="InterPro" id="IPR026019">
    <property type="entry name" value="Ribul_P_3_epim"/>
</dbReference>
<dbReference type="PANTHER" id="PTHR11749">
    <property type="entry name" value="RIBULOSE-5-PHOSPHATE-3-EPIMERASE"/>
    <property type="match status" value="1"/>
</dbReference>
<gene>
    <name evidence="10 15" type="primary">rpe</name>
    <name evidence="15" type="ORF">E5Z56_05820</name>
</gene>
<dbReference type="NCBIfam" id="TIGR01163">
    <property type="entry name" value="rpe"/>
    <property type="match status" value="1"/>
</dbReference>
<organism evidence="15 16">
    <name type="scientific">Ruminococcus bovis</name>
    <dbReference type="NCBI Taxonomy" id="2564099"/>
    <lineage>
        <taxon>Bacteria</taxon>
        <taxon>Bacillati</taxon>
        <taxon>Bacillota</taxon>
        <taxon>Clostridia</taxon>
        <taxon>Eubacteriales</taxon>
        <taxon>Oscillospiraceae</taxon>
        <taxon>Ruminococcus</taxon>
    </lineage>
</organism>
<comment type="function">
    <text evidence="10">Catalyzes the reversible epimerization of D-ribulose 5-phosphate to D-xylulose 5-phosphate.</text>
</comment>
<evidence type="ECO:0000256" key="8">
    <source>
        <dbReference type="ARBA" id="ARBA00022723"/>
    </source>
</evidence>
<dbReference type="CDD" id="cd00429">
    <property type="entry name" value="RPE"/>
    <property type="match status" value="1"/>
</dbReference>
<dbReference type="PROSITE" id="PS01085">
    <property type="entry name" value="RIBUL_P_3_EPIMER_1"/>
    <property type="match status" value="1"/>
</dbReference>
<comment type="cofactor">
    <cofactor evidence="5">
        <name>Fe(2+)</name>
        <dbReference type="ChEBI" id="CHEBI:29033"/>
    </cofactor>
</comment>
<feature type="binding site" evidence="10 14">
    <location>
        <position position="7"/>
    </location>
    <ligand>
        <name>substrate</name>
    </ligand>
</feature>
<feature type="binding site" evidence="10 14">
    <location>
        <begin position="141"/>
        <end position="144"/>
    </location>
    <ligand>
        <name>substrate</name>
    </ligand>
</feature>
<comment type="similarity">
    <text evidence="6 10 11">Belongs to the ribulose-phosphate 3-epimerase family.</text>
</comment>
<evidence type="ECO:0000313" key="15">
    <source>
        <dbReference type="EMBL" id="QCT06909.1"/>
    </source>
</evidence>
<evidence type="ECO:0000256" key="14">
    <source>
        <dbReference type="PIRSR" id="PIRSR001461-3"/>
    </source>
</evidence>
<feature type="binding site" evidence="10 13">
    <location>
        <position position="174"/>
    </location>
    <ligand>
        <name>a divalent metal cation</name>
        <dbReference type="ChEBI" id="CHEBI:60240"/>
    </ligand>
</feature>
<proteinExistence type="inferred from homology"/>
<feature type="binding site" evidence="14">
    <location>
        <position position="176"/>
    </location>
    <ligand>
        <name>substrate</name>
    </ligand>
</feature>
<comment type="pathway">
    <text evidence="10">Carbohydrate degradation.</text>
</comment>
<feature type="active site" description="Proton donor" evidence="10 12">
    <location>
        <position position="174"/>
    </location>
</feature>
<reference evidence="15 16" key="1">
    <citation type="submission" date="2019-04" db="EMBL/GenBank/DDBJ databases">
        <authorList>
            <person name="Embree M."/>
            <person name="Gaffney J.R."/>
        </authorList>
    </citation>
    <scope>NUCLEOTIDE SEQUENCE [LARGE SCALE GENOMIC DNA]</scope>
    <source>
        <strain evidence="15 16">JE7A12</strain>
    </source>
</reference>
<feature type="binding site" evidence="10 13">
    <location>
        <position position="32"/>
    </location>
    <ligand>
        <name>a divalent metal cation</name>
        <dbReference type="ChEBI" id="CHEBI:60240"/>
    </ligand>
</feature>
<dbReference type="Pfam" id="PF00834">
    <property type="entry name" value="Ribul_P_3_epim"/>
    <property type="match status" value="1"/>
</dbReference>
<dbReference type="NCBIfam" id="NF004076">
    <property type="entry name" value="PRK05581.1-4"/>
    <property type="match status" value="1"/>
</dbReference>
<evidence type="ECO:0000256" key="4">
    <source>
        <dbReference type="ARBA" id="ARBA00001947"/>
    </source>
</evidence>
<evidence type="ECO:0000256" key="10">
    <source>
        <dbReference type="HAMAP-Rule" id="MF_02227"/>
    </source>
</evidence>
<dbReference type="AlphaFoldDB" id="A0A4P8XXL2"/>
<feature type="binding site" evidence="10">
    <location>
        <begin position="174"/>
        <end position="176"/>
    </location>
    <ligand>
        <name>substrate</name>
    </ligand>
</feature>
<dbReference type="PROSITE" id="PS01086">
    <property type="entry name" value="RIBUL_P_3_EPIMER_2"/>
    <property type="match status" value="1"/>
</dbReference>
<evidence type="ECO:0000256" key="1">
    <source>
        <dbReference type="ARBA" id="ARBA00001782"/>
    </source>
</evidence>
<evidence type="ECO:0000256" key="13">
    <source>
        <dbReference type="PIRSR" id="PIRSR001461-2"/>
    </source>
</evidence>
<dbReference type="GO" id="GO:0006098">
    <property type="term" value="P:pentose-phosphate shunt"/>
    <property type="evidence" value="ECO:0007669"/>
    <property type="project" value="UniProtKB-UniRule"/>
</dbReference>
<feature type="active site" description="Proton acceptor" evidence="10 12">
    <location>
        <position position="34"/>
    </location>
</feature>
<dbReference type="GO" id="GO:0004750">
    <property type="term" value="F:D-ribulose-phosphate 3-epimerase activity"/>
    <property type="evidence" value="ECO:0007669"/>
    <property type="project" value="UniProtKB-UniRule"/>
</dbReference>
<dbReference type="HAMAP" id="MF_02227">
    <property type="entry name" value="RPE"/>
    <property type="match status" value="1"/>
</dbReference>
<comment type="cofactor">
    <cofactor evidence="2">
        <name>Mn(2+)</name>
        <dbReference type="ChEBI" id="CHEBI:29035"/>
    </cofactor>
</comment>
<sequence length="217" mass="23799">MMLIAPSLLSCDFSVMGEEIERMDKSGADYMHLDVMDGHFVPNITFGAPVIKTVRKYTEKPFDVHLMISEPLKYIEDFANAGADIITFHIESDSDVQETIDKIKACGKKPGLVIKPNTKAEEVFPYLKDLFMVLVMTVEPGFGGQSFMADMLPKVKEIREEANKVNPELLIEVDGGIGEATIKQAYDAGVDVCVAGTAVFKADSATEAINNLKALCK</sequence>
<feature type="binding site" evidence="10 13">
    <location>
        <position position="65"/>
    </location>
    <ligand>
        <name>a divalent metal cation</name>
        <dbReference type="ChEBI" id="CHEBI:60240"/>
    </ligand>
</feature>
<dbReference type="OrthoDB" id="1645589at2"/>
<dbReference type="PIRSF" id="PIRSF001461">
    <property type="entry name" value="RPE"/>
    <property type="match status" value="1"/>
</dbReference>
<dbReference type="FunFam" id="3.20.20.70:FF:000004">
    <property type="entry name" value="Ribulose-phosphate 3-epimerase"/>
    <property type="match status" value="1"/>
</dbReference>
<dbReference type="Gene3D" id="3.20.20.70">
    <property type="entry name" value="Aldolase class I"/>
    <property type="match status" value="1"/>
</dbReference>
<dbReference type="InterPro" id="IPR011060">
    <property type="entry name" value="RibuloseP-bd_barrel"/>
</dbReference>
<dbReference type="InterPro" id="IPR000056">
    <property type="entry name" value="Ribul_P_3_epim-like"/>
</dbReference>
<dbReference type="SUPFAM" id="SSF51366">
    <property type="entry name" value="Ribulose-phoshate binding barrel"/>
    <property type="match status" value="1"/>
</dbReference>
<feature type="binding site" evidence="10 14">
    <location>
        <position position="65"/>
    </location>
    <ligand>
        <name>substrate</name>
    </ligand>
</feature>
<dbReference type="EMBL" id="CP039381">
    <property type="protein sequence ID" value="QCT06909.1"/>
    <property type="molecule type" value="Genomic_DNA"/>
</dbReference>
<evidence type="ECO:0000313" key="16">
    <source>
        <dbReference type="Proteomes" id="UP000301475"/>
    </source>
</evidence>
<dbReference type="KEGG" id="ruj:E5Z56_05820"/>
<keyword evidence="8 10" id="KW-0479">Metal-binding</keyword>
<dbReference type="GO" id="GO:0005737">
    <property type="term" value="C:cytoplasm"/>
    <property type="evidence" value="ECO:0007669"/>
    <property type="project" value="UniProtKB-ARBA"/>
</dbReference>
<comment type="cofactor">
    <cofactor evidence="3">
        <name>Co(2+)</name>
        <dbReference type="ChEBI" id="CHEBI:48828"/>
    </cofactor>
</comment>
<dbReference type="InterPro" id="IPR013785">
    <property type="entry name" value="Aldolase_TIM"/>
</dbReference>
<keyword evidence="10 11" id="KW-0119">Carbohydrate metabolism</keyword>
<evidence type="ECO:0000256" key="2">
    <source>
        <dbReference type="ARBA" id="ARBA00001936"/>
    </source>
</evidence>
<dbReference type="Proteomes" id="UP000301475">
    <property type="component" value="Chromosome"/>
</dbReference>
<comment type="cofactor">
    <cofactor evidence="10 13">
        <name>a divalent metal cation</name>
        <dbReference type="ChEBI" id="CHEBI:60240"/>
    </cofactor>
    <text evidence="10 13">Binds 1 divalent metal cation per subunit.</text>
</comment>
<protein>
    <recommendedName>
        <fullName evidence="7 10">Ribulose-phosphate 3-epimerase</fullName>
        <ecNumber evidence="7 10">5.1.3.1</ecNumber>
    </recommendedName>
</protein>
<keyword evidence="13" id="KW-0464">Manganese</keyword>
<dbReference type="GO" id="GO:0046872">
    <property type="term" value="F:metal ion binding"/>
    <property type="evidence" value="ECO:0007669"/>
    <property type="project" value="UniProtKB-UniRule"/>
</dbReference>